<protein>
    <recommendedName>
        <fullName evidence="3">Urease accessory protein UreD</fullName>
    </recommendedName>
</protein>
<gene>
    <name evidence="3" type="primary">ureD</name>
    <name evidence="4" type="ORF">GGR23_002564</name>
</gene>
<evidence type="ECO:0000313" key="5">
    <source>
        <dbReference type="Proteomes" id="UP000528286"/>
    </source>
</evidence>
<dbReference type="InterPro" id="IPR002669">
    <property type="entry name" value="UreD"/>
</dbReference>
<dbReference type="GO" id="GO:0005737">
    <property type="term" value="C:cytoplasm"/>
    <property type="evidence" value="ECO:0007669"/>
    <property type="project" value="UniProtKB-SubCell"/>
</dbReference>
<dbReference type="Proteomes" id="UP000528286">
    <property type="component" value="Unassembled WGS sequence"/>
</dbReference>
<dbReference type="EMBL" id="JACIEZ010000004">
    <property type="protein sequence ID" value="MBB4065363.1"/>
    <property type="molecule type" value="Genomic_DNA"/>
</dbReference>
<sequence length="276" mass="30786">MRAIIERLENREADEAPLTARLHAERARGSVRLSMGTTGLKTLREEGSLKIRLPSGSSQAILINTAGGIAGGDRYRIDIEASGESRLAIASQAAERVYRTLGPSAEITVSHRVRDRARLIWLPQETILFDKSGLSRRLEVDLDRESFFLGMESTVLGRRESGERIREIAFRENWSVRREGRLLHSERLKIDGMLPRGIAELGNAGAFATLLLVSPHAEALVEDCRALLGSRSGVSAWDGRLVIRLLEEDGFRLRKRLLALFPLLLPPAEIPRVWLI</sequence>
<organism evidence="4 5">
    <name type="scientific">Gellertiella hungarica</name>
    <dbReference type="NCBI Taxonomy" id="1572859"/>
    <lineage>
        <taxon>Bacteria</taxon>
        <taxon>Pseudomonadati</taxon>
        <taxon>Pseudomonadota</taxon>
        <taxon>Alphaproteobacteria</taxon>
        <taxon>Hyphomicrobiales</taxon>
        <taxon>Rhizobiaceae</taxon>
        <taxon>Gellertiella</taxon>
    </lineage>
</organism>
<keyword evidence="3" id="KW-0996">Nickel insertion</keyword>
<comment type="subcellular location">
    <subcellularLocation>
        <location evidence="3">Cytoplasm</location>
    </subcellularLocation>
</comment>
<evidence type="ECO:0000256" key="1">
    <source>
        <dbReference type="ARBA" id="ARBA00007177"/>
    </source>
</evidence>
<dbReference type="HAMAP" id="MF_01384">
    <property type="entry name" value="UreD"/>
    <property type="match status" value="1"/>
</dbReference>
<comment type="similarity">
    <text evidence="1 3">Belongs to the UreD family.</text>
</comment>
<comment type="caution">
    <text evidence="4">The sequence shown here is derived from an EMBL/GenBank/DDBJ whole genome shotgun (WGS) entry which is preliminary data.</text>
</comment>
<evidence type="ECO:0000313" key="4">
    <source>
        <dbReference type="EMBL" id="MBB4065363.1"/>
    </source>
</evidence>
<evidence type="ECO:0000256" key="3">
    <source>
        <dbReference type="HAMAP-Rule" id="MF_01384"/>
    </source>
</evidence>
<reference evidence="4 5" key="1">
    <citation type="submission" date="2020-08" db="EMBL/GenBank/DDBJ databases">
        <title>Genomic Encyclopedia of Type Strains, Phase IV (KMG-IV): sequencing the most valuable type-strain genomes for metagenomic binning, comparative biology and taxonomic classification.</title>
        <authorList>
            <person name="Goeker M."/>
        </authorList>
    </citation>
    <scope>NUCLEOTIDE SEQUENCE [LARGE SCALE GENOMIC DNA]</scope>
    <source>
        <strain evidence="4 5">DSM 29853</strain>
    </source>
</reference>
<comment type="subunit">
    <text evidence="3">UreD, UreF and UreG form a complex that acts as a GTP-hydrolysis-dependent molecular chaperone, activating the urease apoprotein by helping to assemble the nickel containing metallocenter of UreC. The UreE protein probably delivers the nickel.</text>
</comment>
<keyword evidence="2 3" id="KW-0143">Chaperone</keyword>
<evidence type="ECO:0000256" key="2">
    <source>
        <dbReference type="ARBA" id="ARBA00023186"/>
    </source>
</evidence>
<dbReference type="GO" id="GO:0016151">
    <property type="term" value="F:nickel cation binding"/>
    <property type="evidence" value="ECO:0007669"/>
    <property type="project" value="UniProtKB-UniRule"/>
</dbReference>
<proteinExistence type="inferred from homology"/>
<keyword evidence="5" id="KW-1185">Reference proteome</keyword>
<accession>A0A7W6NKZ6</accession>
<comment type="function">
    <text evidence="3">Required for maturation of urease via the functional incorporation of the urease nickel metallocenter.</text>
</comment>
<name>A0A7W6NKZ6_9HYPH</name>
<dbReference type="PANTHER" id="PTHR33643">
    <property type="entry name" value="UREASE ACCESSORY PROTEIN D"/>
    <property type="match status" value="1"/>
</dbReference>
<dbReference type="Pfam" id="PF01774">
    <property type="entry name" value="UreD"/>
    <property type="match status" value="1"/>
</dbReference>
<dbReference type="PANTHER" id="PTHR33643:SF1">
    <property type="entry name" value="UREASE ACCESSORY PROTEIN D"/>
    <property type="match status" value="1"/>
</dbReference>
<dbReference type="RefSeq" id="WP_183366648.1">
    <property type="nucleotide sequence ID" value="NZ_JACIEZ010000004.1"/>
</dbReference>
<keyword evidence="3" id="KW-0963">Cytoplasm</keyword>
<dbReference type="AlphaFoldDB" id="A0A7W6NKZ6"/>